<comment type="similarity">
    <text evidence="1">Belongs to the glycosyl hydrolase 13 family.</text>
</comment>
<dbReference type="Gene3D" id="3.20.20.80">
    <property type="entry name" value="Glycosidases"/>
    <property type="match status" value="1"/>
</dbReference>
<dbReference type="InterPro" id="IPR017853">
    <property type="entry name" value="GH"/>
</dbReference>
<dbReference type="InterPro" id="IPR013780">
    <property type="entry name" value="Glyco_hydro_b"/>
</dbReference>
<dbReference type="SUPFAM" id="SSF51011">
    <property type="entry name" value="Glycosyl hydrolase domain"/>
    <property type="match status" value="1"/>
</dbReference>
<evidence type="ECO:0000256" key="3">
    <source>
        <dbReference type="ARBA" id="ARBA00023295"/>
    </source>
</evidence>
<protein>
    <submittedName>
        <fullName evidence="5">Alpha-amylase</fullName>
    </submittedName>
</protein>
<dbReference type="InterPro" id="IPR045857">
    <property type="entry name" value="O16G_dom_2"/>
</dbReference>
<dbReference type="InterPro" id="IPR006047">
    <property type="entry name" value="GH13_cat_dom"/>
</dbReference>
<evidence type="ECO:0000313" key="5">
    <source>
        <dbReference type="EMBL" id="PLS26517.1"/>
    </source>
</evidence>
<dbReference type="OrthoDB" id="9043248at2"/>
<dbReference type="FunFam" id="3.20.20.80:FF:000064">
    <property type="entry name" value="Oligo-1,6-glucosidase"/>
    <property type="match status" value="2"/>
</dbReference>
<dbReference type="PANTHER" id="PTHR10357">
    <property type="entry name" value="ALPHA-AMYLASE FAMILY MEMBER"/>
    <property type="match status" value="1"/>
</dbReference>
<dbReference type="Gene3D" id="3.90.400.10">
    <property type="entry name" value="Oligo-1,6-glucosidase, Domain 2"/>
    <property type="match status" value="1"/>
</dbReference>
<proteinExistence type="inferred from homology"/>
<evidence type="ECO:0000256" key="1">
    <source>
        <dbReference type="ARBA" id="ARBA00008061"/>
    </source>
</evidence>
<dbReference type="SUPFAM" id="SSF51445">
    <property type="entry name" value="(Trans)glycosidases"/>
    <property type="match status" value="1"/>
</dbReference>
<gene>
    <name evidence="5" type="ORF">CGZ88_1002</name>
</gene>
<dbReference type="InterPro" id="IPR032091">
    <property type="entry name" value="Malt_amylase-like_C"/>
</dbReference>
<evidence type="ECO:0000259" key="4">
    <source>
        <dbReference type="SMART" id="SM00642"/>
    </source>
</evidence>
<dbReference type="AlphaFoldDB" id="A0A2N5IX33"/>
<dbReference type="EMBL" id="NMYC01000005">
    <property type="protein sequence ID" value="PLS26517.1"/>
    <property type="molecule type" value="Genomic_DNA"/>
</dbReference>
<keyword evidence="6" id="KW-1185">Reference proteome</keyword>
<dbReference type="GO" id="GO:0004556">
    <property type="term" value="F:alpha-amylase activity"/>
    <property type="evidence" value="ECO:0007669"/>
    <property type="project" value="TreeGrafter"/>
</dbReference>
<accession>A0A2N5IX33</accession>
<name>A0A2N5IX33_9BIFI</name>
<dbReference type="NCBIfam" id="NF008183">
    <property type="entry name" value="PRK10933.1"/>
    <property type="match status" value="1"/>
</dbReference>
<comment type="caution">
    <text evidence="5">The sequence shown here is derived from an EMBL/GenBank/DDBJ whole genome shotgun (WGS) entry which is preliminary data.</text>
</comment>
<dbReference type="Pfam" id="PF16657">
    <property type="entry name" value="Malt_amylase_C"/>
    <property type="match status" value="1"/>
</dbReference>
<evidence type="ECO:0000256" key="2">
    <source>
        <dbReference type="ARBA" id="ARBA00022801"/>
    </source>
</evidence>
<dbReference type="Proteomes" id="UP000234935">
    <property type="component" value="Unassembled WGS sequence"/>
</dbReference>
<dbReference type="CDD" id="cd11333">
    <property type="entry name" value="AmyAc_SI_OligoGlu_DGase"/>
    <property type="match status" value="1"/>
</dbReference>
<keyword evidence="2" id="KW-0378">Hydrolase</keyword>
<reference evidence="5 6" key="1">
    <citation type="submission" date="2017-07" db="EMBL/GenBank/DDBJ databases">
        <title>Bifidobacterium novel species.</title>
        <authorList>
            <person name="Lugli G.A."/>
            <person name="Milani C."/>
            <person name="Duranti S."/>
            <person name="Mangifesta M."/>
        </authorList>
    </citation>
    <scope>NUCLEOTIDE SEQUENCE [LARGE SCALE GENOMIC DNA]</scope>
    <source>
        <strain evidence="6">Goo31D</strain>
    </source>
</reference>
<keyword evidence="3" id="KW-0326">Glycosidase</keyword>
<dbReference type="GO" id="GO:0009313">
    <property type="term" value="P:oligosaccharide catabolic process"/>
    <property type="evidence" value="ECO:0007669"/>
    <property type="project" value="TreeGrafter"/>
</dbReference>
<dbReference type="SMART" id="SM00642">
    <property type="entry name" value="Aamy"/>
    <property type="match status" value="1"/>
</dbReference>
<feature type="domain" description="Glycosyl hydrolase family 13 catalytic" evidence="4">
    <location>
        <begin position="31"/>
        <end position="458"/>
    </location>
</feature>
<organism evidence="5 6">
    <name type="scientific">Bifidobacterium anseris</name>
    <dbReference type="NCBI Taxonomy" id="2020963"/>
    <lineage>
        <taxon>Bacteria</taxon>
        <taxon>Bacillati</taxon>
        <taxon>Actinomycetota</taxon>
        <taxon>Actinomycetes</taxon>
        <taxon>Bifidobacteriales</taxon>
        <taxon>Bifidobacteriaceae</taxon>
        <taxon>Bifidobacterium</taxon>
    </lineage>
</organism>
<sequence length="606" mass="68348">MTTLNRSTLPDTVRTNGATPNPWWANAVVYQIYPRSFQDSNGDGIGDLKGITSRLDYIADLGVDVIWLSPVYQSPQDDNGYDISDYQAIDPIFGTMEDMDELLEQAHARGIKVIMDLVVNHTSDEHAWFQESRDPNSDKADWYWWRPAREGKTPGEPGAEPNQWGSYFGGSAWQYDEQRGEYFLHQYSKKQPDLNWENPAVRKAVYDMMNWWMDRGIDGFRMDVITQISKVVDGEGHLPGEPGSAIDDYPAGEEGYSSPYPFSSDGPRIDEFLKEMRREVFEKRGGYMNVGEAPGVDAVRNEYITDPANKELDMLFLFDHVGIDQGDSKWDIVKFDVRHLREQLKAQQEAVHDRGWASLFTCNHDQPRVVTRWGDDTSEEMRARSAKAFGMLIHLHRGTPYIYQGEELGMTGAHFTKLDQYRDLESINAYRQRVETAKVQSAESMMEALALFGRDNARTPMQWDGSKYAGFTAAGAATEPWISVNPNHVEINAAAQFDDPDSVYAFYKKLVNLRHNSALVAAGAWELVDDDDEKVYAFTRTLGDDRMLVVLNLSGKHAELPKSVAELVGDGVREDQIVLSTIDAIHSAKALANGELAAWEGVVVQL</sequence>
<dbReference type="PANTHER" id="PTHR10357:SF179">
    <property type="entry name" value="NEUTRAL AND BASIC AMINO ACID TRANSPORT PROTEIN RBAT"/>
    <property type="match status" value="1"/>
</dbReference>
<dbReference type="Gene3D" id="2.60.40.1180">
    <property type="entry name" value="Golgi alpha-mannosidase II"/>
    <property type="match status" value="1"/>
</dbReference>
<dbReference type="RefSeq" id="WP_026644975.1">
    <property type="nucleotide sequence ID" value="NZ_NMYC01000005.1"/>
</dbReference>
<evidence type="ECO:0000313" key="6">
    <source>
        <dbReference type="Proteomes" id="UP000234935"/>
    </source>
</evidence>
<dbReference type="FunFam" id="3.90.400.10:FF:000002">
    <property type="entry name" value="Sucrose isomerase"/>
    <property type="match status" value="1"/>
</dbReference>
<dbReference type="Pfam" id="PF00128">
    <property type="entry name" value="Alpha-amylase"/>
    <property type="match status" value="1"/>
</dbReference>